<dbReference type="AlphaFoldDB" id="A0A4Q8BFD2"/>
<protein>
    <submittedName>
        <fullName evidence="1">Uncharacterized protein</fullName>
    </submittedName>
</protein>
<keyword evidence="2" id="KW-1185">Reference proteome</keyword>
<reference evidence="1 2" key="1">
    <citation type="submission" date="2019-02" db="EMBL/GenBank/DDBJ databases">
        <title>Sequencing the genomes of 1000 actinobacteria strains.</title>
        <authorList>
            <person name="Klenk H.-P."/>
        </authorList>
    </citation>
    <scope>NUCLEOTIDE SEQUENCE [LARGE SCALE GENOMIC DNA]</scope>
    <source>
        <strain evidence="1 2">DSM 45612</strain>
    </source>
</reference>
<dbReference type="Proteomes" id="UP000294114">
    <property type="component" value="Unassembled WGS sequence"/>
</dbReference>
<evidence type="ECO:0000313" key="2">
    <source>
        <dbReference type="Proteomes" id="UP000294114"/>
    </source>
</evidence>
<gene>
    <name evidence="1" type="ORF">EV384_5339</name>
</gene>
<dbReference type="EMBL" id="SHLD01000001">
    <property type="protein sequence ID" value="RZU76672.1"/>
    <property type="molecule type" value="Genomic_DNA"/>
</dbReference>
<name>A0A4Q8BFD2_9ACTN</name>
<comment type="caution">
    <text evidence="1">The sequence shown here is derived from an EMBL/GenBank/DDBJ whole genome shotgun (WGS) entry which is preliminary data.</text>
</comment>
<accession>A0A4Q8BFD2</accession>
<organism evidence="1 2">
    <name type="scientific">Micromonospora kangleipakensis</name>
    <dbReference type="NCBI Taxonomy" id="1077942"/>
    <lineage>
        <taxon>Bacteria</taxon>
        <taxon>Bacillati</taxon>
        <taxon>Actinomycetota</taxon>
        <taxon>Actinomycetes</taxon>
        <taxon>Micromonosporales</taxon>
        <taxon>Micromonosporaceae</taxon>
        <taxon>Micromonospora</taxon>
    </lineage>
</organism>
<evidence type="ECO:0000313" key="1">
    <source>
        <dbReference type="EMBL" id="RZU76672.1"/>
    </source>
</evidence>
<sequence length="51" mass="5491">MHCSAAKVRFSAVEYTPVAPSSLPAGGASAERLAERDRRERGLIALHPDGW</sequence>
<proteinExistence type="predicted"/>